<evidence type="ECO:0000256" key="2">
    <source>
        <dbReference type="SAM" id="MobiDB-lite"/>
    </source>
</evidence>
<evidence type="ECO:0000256" key="3">
    <source>
        <dbReference type="SAM" id="Phobius"/>
    </source>
</evidence>
<dbReference type="GO" id="GO:0043252">
    <property type="term" value="P:sodium-independent organic anion transport"/>
    <property type="evidence" value="ECO:0007669"/>
    <property type="project" value="TreeGrafter"/>
</dbReference>
<feature type="transmembrane region" description="Helical" evidence="3">
    <location>
        <begin position="113"/>
        <end position="134"/>
    </location>
</feature>
<keyword evidence="3" id="KW-1133">Transmembrane helix</keyword>
<comment type="caution">
    <text evidence="4">The sequence shown here is derived from an EMBL/GenBank/DDBJ whole genome shotgun (WGS) entry which is preliminary data.</text>
</comment>
<keyword evidence="5" id="KW-1185">Reference proteome</keyword>
<feature type="transmembrane region" description="Helical" evidence="3">
    <location>
        <begin position="44"/>
        <end position="65"/>
    </location>
</feature>
<keyword evidence="3" id="KW-0812">Transmembrane</keyword>
<evidence type="ECO:0000256" key="1">
    <source>
        <dbReference type="ARBA" id="ARBA00023157"/>
    </source>
</evidence>
<accession>A0AA88XL61</accession>
<dbReference type="PANTHER" id="PTHR11388:SF142">
    <property type="entry name" value="SOLUTE CARRIER ORGANIC ANION TRANSPORTER FAMILY MEMBER 5A1"/>
    <property type="match status" value="1"/>
</dbReference>
<feature type="transmembrane region" description="Helical" evidence="3">
    <location>
        <begin position="85"/>
        <end position="108"/>
    </location>
</feature>
<proteinExistence type="predicted"/>
<name>A0AA88XL61_PINIB</name>
<sequence length="379" mass="41783">MTSTEERNVVQLKGDPEYESEDEKDTECGIGSFRPNFLQAFANVNAFVGAYSFIGLISQTLSVYVNSQVPALEKQFGLNSAESGLVMSFNDIGFFTTVLFAASVVRFVHIPRFIYFCMLLYGLSGVLCSIPHFIAQGQGLLDNFYIESTTSVISNNTISKETKSDLLCDNTRILKNITDEMNCAADSDSKFAQLISPSISIKKTALGLIGIGMVLQGIGKSPRIAAFTLYVDDNVDRRKTGFYGGIAAMFLYSDQHYRMDLEGFSVVCTSRWKMYSNCTCIPDGTATAGFCKTDCPMIYPWAIVNFLSSVAGAMKIMPNHIIMIRCVRDTDKATAIGLSAFLVSSLGWALSPITLRQNSGHNLSDLAIILRRLRRMRVL</sequence>
<dbReference type="GO" id="GO:0015347">
    <property type="term" value="F:sodium-independent organic anion transmembrane transporter activity"/>
    <property type="evidence" value="ECO:0007669"/>
    <property type="project" value="TreeGrafter"/>
</dbReference>
<dbReference type="Pfam" id="PF03137">
    <property type="entry name" value="OATP"/>
    <property type="match status" value="2"/>
</dbReference>
<dbReference type="Proteomes" id="UP001186944">
    <property type="component" value="Unassembled WGS sequence"/>
</dbReference>
<evidence type="ECO:0000313" key="4">
    <source>
        <dbReference type="EMBL" id="KAK3087391.1"/>
    </source>
</evidence>
<dbReference type="GO" id="GO:0016323">
    <property type="term" value="C:basolateral plasma membrane"/>
    <property type="evidence" value="ECO:0007669"/>
    <property type="project" value="TreeGrafter"/>
</dbReference>
<gene>
    <name evidence="4" type="ORF">FSP39_005301</name>
</gene>
<keyword evidence="3" id="KW-0472">Membrane</keyword>
<dbReference type="PANTHER" id="PTHR11388">
    <property type="entry name" value="ORGANIC ANION TRANSPORTER"/>
    <property type="match status" value="1"/>
</dbReference>
<dbReference type="AlphaFoldDB" id="A0AA88XL61"/>
<evidence type="ECO:0000313" key="5">
    <source>
        <dbReference type="Proteomes" id="UP001186944"/>
    </source>
</evidence>
<dbReference type="InterPro" id="IPR036259">
    <property type="entry name" value="MFS_trans_sf"/>
</dbReference>
<keyword evidence="1" id="KW-1015">Disulfide bond</keyword>
<dbReference type="SUPFAM" id="SSF103473">
    <property type="entry name" value="MFS general substrate transporter"/>
    <property type="match status" value="1"/>
</dbReference>
<reference evidence="4" key="1">
    <citation type="submission" date="2019-08" db="EMBL/GenBank/DDBJ databases">
        <title>The improved chromosome-level genome for the pearl oyster Pinctada fucata martensii using PacBio sequencing and Hi-C.</title>
        <authorList>
            <person name="Zheng Z."/>
        </authorList>
    </citation>
    <scope>NUCLEOTIDE SEQUENCE</scope>
    <source>
        <strain evidence="4">ZZ-2019</strain>
        <tissue evidence="4">Adductor muscle</tissue>
    </source>
</reference>
<protein>
    <submittedName>
        <fullName evidence="4">Uncharacterized protein</fullName>
    </submittedName>
</protein>
<dbReference type="InterPro" id="IPR004156">
    <property type="entry name" value="OATP"/>
</dbReference>
<feature type="region of interest" description="Disordered" evidence="2">
    <location>
        <begin position="1"/>
        <end position="25"/>
    </location>
</feature>
<dbReference type="EMBL" id="VSWD01000011">
    <property type="protein sequence ID" value="KAK3087391.1"/>
    <property type="molecule type" value="Genomic_DNA"/>
</dbReference>
<dbReference type="Gene3D" id="1.20.1250.20">
    <property type="entry name" value="MFS general substrate transporter like domains"/>
    <property type="match status" value="1"/>
</dbReference>
<organism evidence="4 5">
    <name type="scientific">Pinctada imbricata</name>
    <name type="common">Atlantic pearl-oyster</name>
    <name type="synonym">Pinctada martensii</name>
    <dbReference type="NCBI Taxonomy" id="66713"/>
    <lineage>
        <taxon>Eukaryota</taxon>
        <taxon>Metazoa</taxon>
        <taxon>Spiralia</taxon>
        <taxon>Lophotrochozoa</taxon>
        <taxon>Mollusca</taxon>
        <taxon>Bivalvia</taxon>
        <taxon>Autobranchia</taxon>
        <taxon>Pteriomorphia</taxon>
        <taxon>Pterioida</taxon>
        <taxon>Pterioidea</taxon>
        <taxon>Pteriidae</taxon>
        <taxon>Pinctada</taxon>
    </lineage>
</organism>